<keyword evidence="3" id="KW-1185">Reference proteome</keyword>
<organism evidence="2 3">
    <name type="scientific">Paracoccus aurantiacus</name>
    <dbReference type="NCBI Taxonomy" id="2599412"/>
    <lineage>
        <taxon>Bacteria</taxon>
        <taxon>Pseudomonadati</taxon>
        <taxon>Pseudomonadota</taxon>
        <taxon>Alphaproteobacteria</taxon>
        <taxon>Rhodobacterales</taxon>
        <taxon>Paracoccaceae</taxon>
        <taxon>Paracoccus</taxon>
    </lineage>
</organism>
<protein>
    <submittedName>
        <fullName evidence="2">DUF4177 domain-containing protein</fullName>
    </submittedName>
</protein>
<dbReference type="EMBL" id="VOPL01000001">
    <property type="protein sequence ID" value="TXB70884.1"/>
    <property type="molecule type" value="Genomic_DNA"/>
</dbReference>
<evidence type="ECO:0000313" key="2">
    <source>
        <dbReference type="EMBL" id="TXB70884.1"/>
    </source>
</evidence>
<dbReference type="Proteomes" id="UP000321562">
    <property type="component" value="Unassembled WGS sequence"/>
</dbReference>
<proteinExistence type="predicted"/>
<evidence type="ECO:0000313" key="3">
    <source>
        <dbReference type="Proteomes" id="UP000321562"/>
    </source>
</evidence>
<comment type="caution">
    <text evidence="2">The sequence shown here is derived from an EMBL/GenBank/DDBJ whole genome shotgun (WGS) entry which is preliminary data.</text>
</comment>
<reference evidence="2 3" key="1">
    <citation type="submission" date="2019-08" db="EMBL/GenBank/DDBJ databases">
        <authorList>
            <person name="Ye J."/>
        </authorList>
    </citation>
    <scope>NUCLEOTIDE SEQUENCE [LARGE SCALE GENOMIC DNA]</scope>
    <source>
        <strain evidence="2 3">TK008</strain>
    </source>
</reference>
<accession>A0A5C6S931</accession>
<feature type="region of interest" description="Disordered" evidence="1">
    <location>
        <begin position="88"/>
        <end position="153"/>
    </location>
</feature>
<dbReference type="RefSeq" id="WP_147096368.1">
    <property type="nucleotide sequence ID" value="NZ_JBHUFH010000002.1"/>
</dbReference>
<dbReference type="AlphaFoldDB" id="A0A5C6S931"/>
<name>A0A5C6S931_9RHOB</name>
<feature type="region of interest" description="Disordered" evidence="1">
    <location>
        <begin position="1"/>
        <end position="25"/>
    </location>
</feature>
<feature type="compositionally biased region" description="Low complexity" evidence="1">
    <location>
        <begin position="88"/>
        <end position="106"/>
    </location>
</feature>
<evidence type="ECO:0000256" key="1">
    <source>
        <dbReference type="SAM" id="MobiDB-lite"/>
    </source>
</evidence>
<feature type="compositionally biased region" description="Basic and acidic residues" evidence="1">
    <location>
        <begin position="131"/>
        <end position="153"/>
    </location>
</feature>
<dbReference type="OrthoDB" id="7658888at2"/>
<sequence length="153" mass="16604">MSRFEYTATPAPIRSEKAKSAKTPAERYALTLTDEINRMAADGWEYLRTETLPSEERSGLTGRTTLFHNLLIFRRPVRVHADDRPAAPALPAAAKAPASTATVSAPGTETAKPQPAEIEKPAETASPVFSEKMRVAEKPGAEKTTIDGNRGDR</sequence>
<gene>
    <name evidence="2" type="ORF">FQV27_03285</name>
</gene>